<dbReference type="InterPro" id="IPR038573">
    <property type="entry name" value="BrnT_sf"/>
</dbReference>
<dbReference type="EMBL" id="CP020370">
    <property type="protein sequence ID" value="AUB81215.1"/>
    <property type="molecule type" value="Genomic_DNA"/>
</dbReference>
<dbReference type="InterPro" id="IPR007460">
    <property type="entry name" value="BrnT_toxin"/>
</dbReference>
<evidence type="ECO:0000313" key="1">
    <source>
        <dbReference type="EMBL" id="AUB81215.1"/>
    </source>
</evidence>
<keyword evidence="2" id="KW-1185">Reference proteome</keyword>
<sequence>MALTIFDVAHSTDEERWFTLGATTRRRFLAVSHTYLCEPGESVLVRIISAREATRRERQQYQNEPR</sequence>
<dbReference type="Pfam" id="PF04365">
    <property type="entry name" value="BrnT_toxin"/>
    <property type="match status" value="1"/>
</dbReference>
<dbReference type="RefSeq" id="WP_100918992.1">
    <property type="nucleotide sequence ID" value="NZ_CP020370.1"/>
</dbReference>
<proteinExistence type="predicted"/>
<name>A0A2K8U6N4_9GAMM</name>
<gene>
    <name evidence="1" type="ORF">THSYN_09800</name>
</gene>
<dbReference type="Proteomes" id="UP000232638">
    <property type="component" value="Chromosome"/>
</dbReference>
<reference evidence="1 2" key="1">
    <citation type="submission" date="2017-03" db="EMBL/GenBank/DDBJ databases">
        <title>Complete genome sequence of Candidatus 'Thiodictyon syntrophicum' sp. nov. strain Cad16T, a photolithoautotroph purple sulfur bacterium isolated from an alpine meromictic lake.</title>
        <authorList>
            <person name="Luedin S.M."/>
            <person name="Pothier J.F."/>
            <person name="Danza F."/>
            <person name="Storelli N."/>
            <person name="Wittwer M."/>
            <person name="Tonolla M."/>
        </authorList>
    </citation>
    <scope>NUCLEOTIDE SEQUENCE [LARGE SCALE GENOMIC DNA]</scope>
    <source>
        <strain evidence="1 2">Cad16T</strain>
    </source>
</reference>
<evidence type="ECO:0000313" key="2">
    <source>
        <dbReference type="Proteomes" id="UP000232638"/>
    </source>
</evidence>
<evidence type="ECO:0008006" key="3">
    <source>
        <dbReference type="Google" id="ProtNLM"/>
    </source>
</evidence>
<dbReference type="Gene3D" id="3.10.450.530">
    <property type="entry name" value="Ribonuclease toxin, BrnT, of type II toxin-antitoxin system"/>
    <property type="match status" value="1"/>
</dbReference>
<organism evidence="1 2">
    <name type="scientific">Candidatus Thiodictyon syntrophicum</name>
    <dbReference type="NCBI Taxonomy" id="1166950"/>
    <lineage>
        <taxon>Bacteria</taxon>
        <taxon>Pseudomonadati</taxon>
        <taxon>Pseudomonadota</taxon>
        <taxon>Gammaproteobacteria</taxon>
        <taxon>Chromatiales</taxon>
        <taxon>Chromatiaceae</taxon>
        <taxon>Thiodictyon</taxon>
    </lineage>
</organism>
<dbReference type="KEGG" id="tsy:THSYN_09800"/>
<dbReference type="AlphaFoldDB" id="A0A2K8U6N4"/>
<accession>A0A2K8U6N4</accession>
<protein>
    <recommendedName>
        <fullName evidence="3">BrnT family toxin</fullName>
    </recommendedName>
</protein>